<protein>
    <recommendedName>
        <fullName evidence="8">DUF443 family protein</fullName>
    </recommendedName>
</protein>
<name>A0A0Z8IQ13_STRSU</name>
<reference evidence="5 6" key="1">
    <citation type="submission" date="2016-02" db="EMBL/GenBank/DDBJ databases">
        <authorList>
            <consortium name="Pathogen Informatics"/>
        </authorList>
    </citation>
    <scope>NUCLEOTIDE SEQUENCE [LARGE SCALE GENOMIC DNA]</scope>
    <source>
        <strain evidence="2 7">LSS30</strain>
        <strain evidence="3 6">LSS31</strain>
        <strain evidence="4 5">LSS80</strain>
    </source>
</reference>
<dbReference type="Proteomes" id="UP000074664">
    <property type="component" value="Unassembled WGS sequence"/>
</dbReference>
<feature type="transmembrane region" description="Helical" evidence="1">
    <location>
        <begin position="181"/>
        <end position="200"/>
    </location>
</feature>
<accession>A0A0Z8IQ13</accession>
<keyword evidence="1" id="KW-1133">Transmembrane helix</keyword>
<evidence type="ECO:0000313" key="2">
    <source>
        <dbReference type="EMBL" id="CYU30381.1"/>
    </source>
</evidence>
<sequence length="209" mass="24242">MVFRKTANEYVKKNVGELQPYKEGTYIDLNNNVYHYDGLEYIKIGYDNPNLDTWVSLVPQIGVGVILANLFAPKSRKEDSFDIWTWLIGILLALIFLWWYRVFAFAGYKLLTLFIRPILESTEKAKWLRLFLPFLWFVENPDKDLVDVAAGSTMLLPYIVLSIPVLALANYDVPELKPVGIVLILCTLLSAFYMFINVRINRDNFVDKF</sequence>
<dbReference type="AlphaFoldDB" id="A0A0Z8IQ13"/>
<dbReference type="RefSeq" id="WP_024408266.1">
    <property type="nucleotide sequence ID" value="NZ_CECW01000082.1"/>
</dbReference>
<evidence type="ECO:0000313" key="3">
    <source>
        <dbReference type="EMBL" id="CYU49989.1"/>
    </source>
</evidence>
<dbReference type="EMBL" id="FIGG01000002">
    <property type="protein sequence ID" value="CYU49989.1"/>
    <property type="molecule type" value="Genomic_DNA"/>
</dbReference>
<keyword evidence="1" id="KW-0812">Transmembrane</keyword>
<evidence type="ECO:0000313" key="5">
    <source>
        <dbReference type="Proteomes" id="UP000070960"/>
    </source>
</evidence>
<evidence type="ECO:0000313" key="6">
    <source>
        <dbReference type="Proteomes" id="UP000072530"/>
    </source>
</evidence>
<evidence type="ECO:0000313" key="4">
    <source>
        <dbReference type="EMBL" id="CYV39444.1"/>
    </source>
</evidence>
<dbReference type="Proteomes" id="UP000072530">
    <property type="component" value="Unassembled WGS sequence"/>
</dbReference>
<gene>
    <name evidence="2" type="ORF">ERS132392_00204</name>
    <name evidence="3" type="ORF">ERS132393_00773</name>
    <name evidence="4" type="ORF">ERS132442_00038</name>
</gene>
<evidence type="ECO:0008006" key="8">
    <source>
        <dbReference type="Google" id="ProtNLM"/>
    </source>
</evidence>
<organism evidence="4 5">
    <name type="scientific">Streptococcus suis</name>
    <dbReference type="NCBI Taxonomy" id="1307"/>
    <lineage>
        <taxon>Bacteria</taxon>
        <taxon>Bacillati</taxon>
        <taxon>Bacillota</taxon>
        <taxon>Bacilli</taxon>
        <taxon>Lactobacillales</taxon>
        <taxon>Streptococcaceae</taxon>
        <taxon>Streptococcus</taxon>
    </lineage>
</organism>
<evidence type="ECO:0000256" key="1">
    <source>
        <dbReference type="SAM" id="Phobius"/>
    </source>
</evidence>
<keyword evidence="1" id="KW-0472">Membrane</keyword>
<dbReference type="EMBL" id="FIIE01000001">
    <property type="protein sequence ID" value="CYV39444.1"/>
    <property type="molecule type" value="Genomic_DNA"/>
</dbReference>
<proteinExistence type="predicted"/>
<dbReference type="EMBL" id="FIGH01000001">
    <property type="protein sequence ID" value="CYU30381.1"/>
    <property type="molecule type" value="Genomic_DNA"/>
</dbReference>
<feature type="transmembrane region" description="Helical" evidence="1">
    <location>
        <begin position="83"/>
        <end position="100"/>
    </location>
</feature>
<evidence type="ECO:0000313" key="7">
    <source>
        <dbReference type="Proteomes" id="UP000074664"/>
    </source>
</evidence>
<feature type="transmembrane region" description="Helical" evidence="1">
    <location>
        <begin position="53"/>
        <end position="71"/>
    </location>
</feature>
<dbReference type="Proteomes" id="UP000070960">
    <property type="component" value="Unassembled WGS sequence"/>
</dbReference>
<feature type="transmembrane region" description="Helical" evidence="1">
    <location>
        <begin position="148"/>
        <end position="169"/>
    </location>
</feature>